<dbReference type="InterPro" id="IPR001647">
    <property type="entry name" value="HTH_TetR"/>
</dbReference>
<keyword evidence="1" id="KW-0678">Repressor</keyword>
<proteinExistence type="predicted"/>
<evidence type="ECO:0000256" key="4">
    <source>
        <dbReference type="ARBA" id="ARBA00023163"/>
    </source>
</evidence>
<dbReference type="OrthoDB" id="270177at2"/>
<dbReference type="PROSITE" id="PS50977">
    <property type="entry name" value="HTH_TETR_2"/>
    <property type="match status" value="1"/>
</dbReference>
<dbReference type="GO" id="GO:0003677">
    <property type="term" value="F:DNA binding"/>
    <property type="evidence" value="ECO:0007669"/>
    <property type="project" value="UniProtKB-UniRule"/>
</dbReference>
<dbReference type="Pfam" id="PF16925">
    <property type="entry name" value="TetR_C_13"/>
    <property type="match status" value="1"/>
</dbReference>
<evidence type="ECO:0000313" key="7">
    <source>
        <dbReference type="EMBL" id="RZT94503.1"/>
    </source>
</evidence>
<dbReference type="PANTHER" id="PTHR47506">
    <property type="entry name" value="TRANSCRIPTIONAL REGULATORY PROTEIN"/>
    <property type="match status" value="1"/>
</dbReference>
<organism evidence="7 8">
    <name type="scientific">Advenella incenata</name>
    <dbReference type="NCBI Taxonomy" id="267800"/>
    <lineage>
        <taxon>Bacteria</taxon>
        <taxon>Pseudomonadati</taxon>
        <taxon>Pseudomonadota</taxon>
        <taxon>Betaproteobacteria</taxon>
        <taxon>Burkholderiales</taxon>
        <taxon>Alcaligenaceae</taxon>
    </lineage>
</organism>
<dbReference type="Pfam" id="PF00440">
    <property type="entry name" value="TetR_N"/>
    <property type="match status" value="1"/>
</dbReference>
<dbReference type="InterPro" id="IPR023772">
    <property type="entry name" value="DNA-bd_HTH_TetR-type_CS"/>
</dbReference>
<dbReference type="SUPFAM" id="SSF46689">
    <property type="entry name" value="Homeodomain-like"/>
    <property type="match status" value="1"/>
</dbReference>
<dbReference type="RefSeq" id="WP_130304627.1">
    <property type="nucleotide sequence ID" value="NZ_SHKO01000002.1"/>
</dbReference>
<sequence length="205" mass="22904">MGRPREFDEDAVLAAAIDCFWQHGYEATSVRELACRMGLTGASLYNAFGDKRTLYRRALHYYVQTSFAARAHRLEATLSAPEAIGAFFTDTIERSLDDKQRRGCLIVNSALEVAPHDPEFRQIVTEVLGHVEAFFQRCICTGQRDGTITNSIGATELAQMLLGIHIGMRVLARTRPERALLEGMIRPALTLLTSDPPHAKRKKDD</sequence>
<gene>
    <name evidence="7" type="ORF">EV681_2924</name>
</gene>
<dbReference type="InterPro" id="IPR036271">
    <property type="entry name" value="Tet_transcr_reg_TetR-rel_C_sf"/>
</dbReference>
<feature type="domain" description="HTH tetR-type" evidence="6">
    <location>
        <begin position="6"/>
        <end position="66"/>
    </location>
</feature>
<evidence type="ECO:0000256" key="2">
    <source>
        <dbReference type="ARBA" id="ARBA00023015"/>
    </source>
</evidence>
<dbReference type="InterPro" id="IPR011075">
    <property type="entry name" value="TetR_C"/>
</dbReference>
<dbReference type="InterPro" id="IPR009057">
    <property type="entry name" value="Homeodomain-like_sf"/>
</dbReference>
<comment type="caution">
    <text evidence="7">The sequence shown here is derived from an EMBL/GenBank/DDBJ whole genome shotgun (WGS) entry which is preliminary data.</text>
</comment>
<dbReference type="EMBL" id="SHKO01000002">
    <property type="protein sequence ID" value="RZT94503.1"/>
    <property type="molecule type" value="Genomic_DNA"/>
</dbReference>
<keyword evidence="4" id="KW-0804">Transcription</keyword>
<evidence type="ECO:0000313" key="8">
    <source>
        <dbReference type="Proteomes" id="UP000293398"/>
    </source>
</evidence>
<dbReference type="Proteomes" id="UP000293398">
    <property type="component" value="Unassembled WGS sequence"/>
</dbReference>
<keyword evidence="8" id="KW-1185">Reference proteome</keyword>
<dbReference type="PROSITE" id="PS01081">
    <property type="entry name" value="HTH_TETR_1"/>
    <property type="match status" value="1"/>
</dbReference>
<keyword evidence="3 5" id="KW-0238">DNA-binding</keyword>
<dbReference type="Gene3D" id="1.10.10.60">
    <property type="entry name" value="Homeodomain-like"/>
    <property type="match status" value="1"/>
</dbReference>
<keyword evidence="2" id="KW-0805">Transcription regulation</keyword>
<reference evidence="7 8" key="1">
    <citation type="submission" date="2019-02" db="EMBL/GenBank/DDBJ databases">
        <title>Genomic Encyclopedia of Type Strains, Phase IV (KMG-IV): sequencing the most valuable type-strain genomes for metagenomic binning, comparative biology and taxonomic classification.</title>
        <authorList>
            <person name="Goeker M."/>
        </authorList>
    </citation>
    <scope>NUCLEOTIDE SEQUENCE [LARGE SCALE GENOMIC DNA]</scope>
    <source>
        <strain evidence="7 8">DSM 23814</strain>
    </source>
</reference>
<evidence type="ECO:0000256" key="5">
    <source>
        <dbReference type="PROSITE-ProRule" id="PRU00335"/>
    </source>
</evidence>
<dbReference type="SUPFAM" id="SSF48498">
    <property type="entry name" value="Tetracyclin repressor-like, C-terminal domain"/>
    <property type="match status" value="1"/>
</dbReference>
<dbReference type="PANTHER" id="PTHR47506:SF1">
    <property type="entry name" value="HTH-TYPE TRANSCRIPTIONAL REGULATOR YJDC"/>
    <property type="match status" value="1"/>
</dbReference>
<evidence type="ECO:0000256" key="3">
    <source>
        <dbReference type="ARBA" id="ARBA00023125"/>
    </source>
</evidence>
<accession>A0A4Q7VF90</accession>
<dbReference type="AlphaFoldDB" id="A0A4Q7VF90"/>
<evidence type="ECO:0000256" key="1">
    <source>
        <dbReference type="ARBA" id="ARBA00022491"/>
    </source>
</evidence>
<dbReference type="Gene3D" id="1.10.357.10">
    <property type="entry name" value="Tetracycline Repressor, domain 2"/>
    <property type="match status" value="1"/>
</dbReference>
<name>A0A4Q7VF90_9BURK</name>
<feature type="DNA-binding region" description="H-T-H motif" evidence="5">
    <location>
        <begin position="29"/>
        <end position="48"/>
    </location>
</feature>
<protein>
    <submittedName>
        <fullName evidence="7">TetR family transcriptional regulator</fullName>
    </submittedName>
</protein>
<evidence type="ECO:0000259" key="6">
    <source>
        <dbReference type="PROSITE" id="PS50977"/>
    </source>
</evidence>